<proteinExistence type="predicted"/>
<dbReference type="Proteomes" id="UP000015101">
    <property type="component" value="Unassembled WGS sequence"/>
</dbReference>
<evidence type="ECO:0000313" key="6">
    <source>
        <dbReference type="EMBL" id="ESO02666.1"/>
    </source>
</evidence>
<dbReference type="EMBL" id="AMQM01000984">
    <property type="status" value="NOT_ANNOTATED_CDS"/>
    <property type="molecule type" value="Genomic_DNA"/>
</dbReference>
<evidence type="ECO:0000313" key="7">
    <source>
        <dbReference type="EnsemblMetazoa" id="HelroP188798"/>
    </source>
</evidence>
<evidence type="ECO:0000313" key="8">
    <source>
        <dbReference type="Proteomes" id="UP000015101"/>
    </source>
</evidence>
<dbReference type="EMBL" id="KB096742">
    <property type="protein sequence ID" value="ESO02666.1"/>
    <property type="molecule type" value="Genomic_DNA"/>
</dbReference>
<keyword evidence="3" id="KW-0963">Cytoplasm</keyword>
<evidence type="ECO:0000256" key="1">
    <source>
        <dbReference type="ARBA" id="ARBA00004123"/>
    </source>
</evidence>
<dbReference type="AlphaFoldDB" id="T1FQD5"/>
<sequence>MVVGGLKVKPDYKPEFSINSFCHHAGVTLKEGGNVLVPCSAIGYIFDLIESLFQNLDSLLLTSLHVYIISPVAKNSLAYANIYAEWLSKSKQSKVYQPESPFSHAELIRSNRLHTYASLSEGFCKEVRHPCVVFACDSSLRFGDVVRLVHTWRGARKNSIMFLDPNVNHLEALMPFNPVNMTVCSLPLITNLNVSEASKILADLKPAKIIISDPNLVASSSSSSLDKDLFIEKDLNPLPLGPDAVIRISLKVDRSPVIVKGRLATKLRPARTSQQKSAVVAYLSGVLTRGDGKYVIDLPPTKKSVPNSVASVCTATTTAAAAAAATTTAAINDNNDNIYDNKDDDDGYVRSFSTFGTVRDLKSLVEMLQEHFKETPCVLMTKSCVKIILNNPVVSMKLYDGHCDIQCKKITNTNDVKKIMMTFLEMCV</sequence>
<dbReference type="Pfam" id="PF10996">
    <property type="entry name" value="Beta-Casp"/>
    <property type="match status" value="1"/>
</dbReference>
<dbReference type="OMA" id="PECAIKS"/>
<dbReference type="GO" id="GO:0032039">
    <property type="term" value="C:integrator complex"/>
    <property type="evidence" value="ECO:0007669"/>
    <property type="project" value="InterPro"/>
</dbReference>
<dbReference type="Gene3D" id="3.40.50.10890">
    <property type="match status" value="1"/>
</dbReference>
<dbReference type="OrthoDB" id="5600060at2759"/>
<keyword evidence="8" id="KW-1185">Reference proteome</keyword>
<evidence type="ECO:0000256" key="4">
    <source>
        <dbReference type="ARBA" id="ARBA00023242"/>
    </source>
</evidence>
<dbReference type="CTD" id="20211032"/>
<reference evidence="6 8" key="2">
    <citation type="journal article" date="2013" name="Nature">
        <title>Insights into bilaterian evolution from three spiralian genomes.</title>
        <authorList>
            <person name="Simakov O."/>
            <person name="Marletaz F."/>
            <person name="Cho S.J."/>
            <person name="Edsinger-Gonzales E."/>
            <person name="Havlak P."/>
            <person name="Hellsten U."/>
            <person name="Kuo D.H."/>
            <person name="Larsson T."/>
            <person name="Lv J."/>
            <person name="Arendt D."/>
            <person name="Savage R."/>
            <person name="Osoegawa K."/>
            <person name="de Jong P."/>
            <person name="Grimwood J."/>
            <person name="Chapman J.A."/>
            <person name="Shapiro H."/>
            <person name="Aerts A."/>
            <person name="Otillar R.P."/>
            <person name="Terry A.Y."/>
            <person name="Boore J.L."/>
            <person name="Grigoriev I.V."/>
            <person name="Lindberg D.R."/>
            <person name="Seaver E.C."/>
            <person name="Weisblat D.A."/>
            <person name="Putnam N.H."/>
            <person name="Rokhsar D.S."/>
        </authorList>
    </citation>
    <scope>NUCLEOTIDE SEQUENCE</scope>
</reference>
<evidence type="ECO:0000256" key="2">
    <source>
        <dbReference type="ARBA" id="ARBA00004496"/>
    </source>
</evidence>
<dbReference type="STRING" id="6412.T1FQD5"/>
<name>T1FQD5_HELRO</name>
<reference evidence="7" key="3">
    <citation type="submission" date="2015-06" db="UniProtKB">
        <authorList>
            <consortium name="EnsemblMetazoa"/>
        </authorList>
    </citation>
    <scope>IDENTIFICATION</scope>
</reference>
<dbReference type="InterPro" id="IPR027074">
    <property type="entry name" value="Integrator_9su"/>
</dbReference>
<dbReference type="InterPro" id="IPR036866">
    <property type="entry name" value="RibonucZ/Hydroxyglut_hydro"/>
</dbReference>
<dbReference type="SUPFAM" id="SSF56281">
    <property type="entry name" value="Metallo-hydrolase/oxidoreductase"/>
    <property type="match status" value="1"/>
</dbReference>
<dbReference type="KEGG" id="hro:HELRODRAFT_188798"/>
<dbReference type="InParanoid" id="T1FQD5"/>
<dbReference type="GO" id="GO:0016180">
    <property type="term" value="P:snRNA processing"/>
    <property type="evidence" value="ECO:0007669"/>
    <property type="project" value="InterPro"/>
</dbReference>
<dbReference type="HOGENOM" id="CLU_641384_0_0_1"/>
<dbReference type="PANTHER" id="PTHR46094:SF1">
    <property type="entry name" value="INTEGRATOR COMPLEX SUBUNIT 9"/>
    <property type="match status" value="1"/>
</dbReference>
<dbReference type="eggNOG" id="KOG1138">
    <property type="taxonomic scope" value="Eukaryota"/>
</dbReference>
<evidence type="ECO:0000259" key="5">
    <source>
        <dbReference type="SMART" id="SM01027"/>
    </source>
</evidence>
<accession>T1FQD5</accession>
<feature type="domain" description="Beta-Casp" evidence="5">
    <location>
        <begin position="45"/>
        <end position="173"/>
    </location>
</feature>
<dbReference type="GeneID" id="20211032"/>
<organism evidence="7 8">
    <name type="scientific">Helobdella robusta</name>
    <name type="common">Californian leech</name>
    <dbReference type="NCBI Taxonomy" id="6412"/>
    <lineage>
        <taxon>Eukaryota</taxon>
        <taxon>Metazoa</taxon>
        <taxon>Spiralia</taxon>
        <taxon>Lophotrochozoa</taxon>
        <taxon>Annelida</taxon>
        <taxon>Clitellata</taxon>
        <taxon>Hirudinea</taxon>
        <taxon>Rhynchobdellida</taxon>
        <taxon>Glossiphoniidae</taxon>
        <taxon>Helobdella</taxon>
    </lineage>
</organism>
<keyword evidence="4" id="KW-0539">Nucleus</keyword>
<dbReference type="PANTHER" id="PTHR46094">
    <property type="entry name" value="INTEGRATOR COMPLEX SUBUNIT 9"/>
    <property type="match status" value="1"/>
</dbReference>
<dbReference type="RefSeq" id="XP_009020074.1">
    <property type="nucleotide sequence ID" value="XM_009021826.1"/>
</dbReference>
<dbReference type="InterPro" id="IPR022712">
    <property type="entry name" value="Beta_Casp"/>
</dbReference>
<evidence type="ECO:0000256" key="3">
    <source>
        <dbReference type="ARBA" id="ARBA00022490"/>
    </source>
</evidence>
<gene>
    <name evidence="7" type="primary">20211032</name>
    <name evidence="6" type="ORF">HELRODRAFT_188798</name>
</gene>
<protein>
    <recommendedName>
        <fullName evidence="5">Beta-Casp domain-containing protein</fullName>
    </recommendedName>
</protein>
<dbReference type="GO" id="GO:0005737">
    <property type="term" value="C:cytoplasm"/>
    <property type="evidence" value="ECO:0007669"/>
    <property type="project" value="UniProtKB-SubCell"/>
</dbReference>
<dbReference type="EnsemblMetazoa" id="HelroT188798">
    <property type="protein sequence ID" value="HelroP188798"/>
    <property type="gene ID" value="HelroG188798"/>
</dbReference>
<dbReference type="SMART" id="SM01027">
    <property type="entry name" value="Beta-Casp"/>
    <property type="match status" value="1"/>
</dbReference>
<comment type="subcellular location">
    <subcellularLocation>
        <location evidence="2">Cytoplasm</location>
    </subcellularLocation>
    <subcellularLocation>
        <location evidence="1">Nucleus</location>
    </subcellularLocation>
</comment>
<reference evidence="8" key="1">
    <citation type="submission" date="2012-12" db="EMBL/GenBank/DDBJ databases">
        <authorList>
            <person name="Hellsten U."/>
            <person name="Grimwood J."/>
            <person name="Chapman J.A."/>
            <person name="Shapiro H."/>
            <person name="Aerts A."/>
            <person name="Otillar R.P."/>
            <person name="Terry A.Y."/>
            <person name="Boore J.L."/>
            <person name="Simakov O."/>
            <person name="Marletaz F."/>
            <person name="Cho S.-J."/>
            <person name="Edsinger-Gonzales E."/>
            <person name="Havlak P."/>
            <person name="Kuo D.-H."/>
            <person name="Larsson T."/>
            <person name="Lv J."/>
            <person name="Arendt D."/>
            <person name="Savage R."/>
            <person name="Osoegawa K."/>
            <person name="de Jong P."/>
            <person name="Lindberg D.R."/>
            <person name="Seaver E.C."/>
            <person name="Weisblat D.A."/>
            <person name="Putnam N.H."/>
            <person name="Grigoriev I.V."/>
            <person name="Rokhsar D.S."/>
        </authorList>
    </citation>
    <scope>NUCLEOTIDE SEQUENCE</scope>
</reference>